<proteinExistence type="predicted"/>
<sequence>MQLRCPPNLRIDDAVRDEVVYKLARDALEVLRSLHDGQRHTEGFEVIGKRPRVGLCPEPLAQRPRIGRWDVNGVACCYLNNRVWPHPTVEVIVQGDLRQGFDNDIGSRKNVLAALARRNLGKNKSTHEPMIPPMSGPISRADSPTPQAPSRASWARAKRAASLAERVKTGSPAFTASPGLTCRSIPAA</sequence>
<name>A0A6J6FFR4_9ZZZZ</name>
<evidence type="ECO:0000256" key="1">
    <source>
        <dbReference type="SAM" id="MobiDB-lite"/>
    </source>
</evidence>
<organism evidence="2">
    <name type="scientific">freshwater metagenome</name>
    <dbReference type="NCBI Taxonomy" id="449393"/>
    <lineage>
        <taxon>unclassified sequences</taxon>
        <taxon>metagenomes</taxon>
        <taxon>ecological metagenomes</taxon>
    </lineage>
</organism>
<dbReference type="EMBL" id="CAEZUE010000003">
    <property type="protein sequence ID" value="CAB4583338.1"/>
    <property type="molecule type" value="Genomic_DNA"/>
</dbReference>
<dbReference type="AlphaFoldDB" id="A0A6J6FFR4"/>
<feature type="region of interest" description="Disordered" evidence="1">
    <location>
        <begin position="166"/>
        <end position="188"/>
    </location>
</feature>
<protein>
    <submittedName>
        <fullName evidence="2">Unannotated protein</fullName>
    </submittedName>
</protein>
<feature type="region of interest" description="Disordered" evidence="1">
    <location>
        <begin position="123"/>
        <end position="153"/>
    </location>
</feature>
<accession>A0A6J6FFR4</accession>
<evidence type="ECO:0000313" key="2">
    <source>
        <dbReference type="EMBL" id="CAB4583338.1"/>
    </source>
</evidence>
<gene>
    <name evidence="2" type="ORF">UFOPK1788_00040</name>
</gene>
<reference evidence="2" key="1">
    <citation type="submission" date="2020-05" db="EMBL/GenBank/DDBJ databases">
        <authorList>
            <person name="Chiriac C."/>
            <person name="Salcher M."/>
            <person name="Ghai R."/>
            <person name="Kavagutti S V."/>
        </authorList>
    </citation>
    <scope>NUCLEOTIDE SEQUENCE</scope>
</reference>